<evidence type="ECO:0000313" key="16">
    <source>
        <dbReference type="Proteomes" id="UP001499933"/>
    </source>
</evidence>
<dbReference type="InterPro" id="IPR039261">
    <property type="entry name" value="FNR_nucleotide-bd"/>
</dbReference>
<evidence type="ECO:0000256" key="2">
    <source>
        <dbReference type="ARBA" id="ARBA00004141"/>
    </source>
</evidence>
<dbReference type="Gene3D" id="3.40.50.80">
    <property type="entry name" value="Nucleotide-binding domain of ferredoxin-NADP reductase (FNR) module"/>
    <property type="match status" value="1"/>
</dbReference>
<evidence type="ECO:0000313" key="15">
    <source>
        <dbReference type="EMBL" id="GAA1960810.1"/>
    </source>
</evidence>
<dbReference type="RefSeq" id="WP_344094991.1">
    <property type="nucleotide sequence ID" value="NZ_BAAAOG010000004.1"/>
</dbReference>
<reference evidence="15 16" key="1">
    <citation type="journal article" date="2019" name="Int. J. Syst. Evol. Microbiol.">
        <title>The Global Catalogue of Microorganisms (GCM) 10K type strain sequencing project: providing services to taxonomists for standard genome sequencing and annotation.</title>
        <authorList>
            <consortium name="The Broad Institute Genomics Platform"/>
            <consortium name="The Broad Institute Genome Sequencing Center for Infectious Disease"/>
            <person name="Wu L."/>
            <person name="Ma J."/>
        </authorList>
    </citation>
    <scope>NUCLEOTIDE SEQUENCE [LARGE SCALE GENOMIC DNA]</scope>
    <source>
        <strain evidence="15 16">JCM 14901</strain>
    </source>
</reference>
<protein>
    <submittedName>
        <fullName evidence="15">Ferredoxin reductase family protein</fullName>
    </submittedName>
</protein>
<dbReference type="InterPro" id="IPR001433">
    <property type="entry name" value="OxRdtase_FAD/NAD-bd"/>
</dbReference>
<keyword evidence="5" id="KW-0001">2Fe-2S</keyword>
<keyword evidence="6" id="KW-0479">Metal-binding</keyword>
<keyword evidence="8 13" id="KW-1133">Transmembrane helix</keyword>
<evidence type="ECO:0000256" key="11">
    <source>
        <dbReference type="ARBA" id="ARBA00023014"/>
    </source>
</evidence>
<evidence type="ECO:0000256" key="3">
    <source>
        <dbReference type="ARBA" id="ARBA00022630"/>
    </source>
</evidence>
<feature type="transmembrane region" description="Helical" evidence="13">
    <location>
        <begin position="60"/>
        <end position="81"/>
    </location>
</feature>
<keyword evidence="7" id="KW-0274">FAD</keyword>
<dbReference type="Pfam" id="PF00175">
    <property type="entry name" value="NAD_binding_1"/>
    <property type="match status" value="1"/>
</dbReference>
<feature type="transmembrane region" description="Helical" evidence="13">
    <location>
        <begin position="142"/>
        <end position="160"/>
    </location>
</feature>
<dbReference type="InterPro" id="IPR013130">
    <property type="entry name" value="Fe3_Rdtase_TM_dom"/>
</dbReference>
<keyword evidence="11" id="KW-0411">Iron-sulfur</keyword>
<comment type="cofactor">
    <cofactor evidence="1">
        <name>FAD</name>
        <dbReference type="ChEBI" id="CHEBI:57692"/>
    </cofactor>
</comment>
<dbReference type="PROSITE" id="PS51384">
    <property type="entry name" value="FAD_FR"/>
    <property type="match status" value="1"/>
</dbReference>
<dbReference type="CDD" id="cd06198">
    <property type="entry name" value="FNR_like_3"/>
    <property type="match status" value="1"/>
</dbReference>
<evidence type="ECO:0000256" key="4">
    <source>
        <dbReference type="ARBA" id="ARBA00022692"/>
    </source>
</evidence>
<keyword evidence="9" id="KW-0560">Oxidoreductase</keyword>
<sequence>MAATEALPSGRRVRSRPDSAILPHVLTARVAVALFGLGAAGVVALAITLAPSPIVVNLPLVAHTAGLLAGYAVTGMILMMARAPLLEHNIGADRMSRWHGLLGPWVIVLIVVHGVAAVLAWAEAQRLSIGTSTDQVLMMPGLVAASASTALFLAIGAASARAARRRLRYETWHAIHLLTYLAIALAFAHELAGPDLAGHPVVQIVWSLLYTLSFAILVRYRLIAPVLQAARHRLRVVAVVEEGPGVVSIVVSGRALKELAAKPGQFFRWRFLTGGSWYMAHPFSLSAPPTDHHLRLTVKAVGDGTRLIHEMTPGTIVLAEGPYGAMTERRRTRSGVLLIAGGVGITPMRTLFETMSRGGGPLTLLYRASTRDDILFRDELEEIAGRRGAELVYWTGRSSDPRSAVTSANLLSRVPDLAQRDVYLCAGPALSKATTIALLAAGLPKRHLHSEEFSF</sequence>
<dbReference type="PRINTS" id="PR00410">
    <property type="entry name" value="PHEHYDRXLASE"/>
</dbReference>
<feature type="transmembrane region" description="Helical" evidence="13">
    <location>
        <begin position="172"/>
        <end position="192"/>
    </location>
</feature>
<evidence type="ECO:0000256" key="9">
    <source>
        <dbReference type="ARBA" id="ARBA00023002"/>
    </source>
</evidence>
<keyword evidence="4 13" id="KW-0812">Transmembrane</keyword>
<evidence type="ECO:0000256" key="6">
    <source>
        <dbReference type="ARBA" id="ARBA00022723"/>
    </source>
</evidence>
<feature type="transmembrane region" description="Helical" evidence="13">
    <location>
        <begin position="21"/>
        <end position="48"/>
    </location>
</feature>
<evidence type="ECO:0000256" key="5">
    <source>
        <dbReference type="ARBA" id="ARBA00022714"/>
    </source>
</evidence>
<keyword evidence="12 13" id="KW-0472">Membrane</keyword>
<organism evidence="15 16">
    <name type="scientific">Microbacterium deminutum</name>
    <dbReference type="NCBI Taxonomy" id="344164"/>
    <lineage>
        <taxon>Bacteria</taxon>
        <taxon>Bacillati</taxon>
        <taxon>Actinomycetota</taxon>
        <taxon>Actinomycetes</taxon>
        <taxon>Micrococcales</taxon>
        <taxon>Microbacteriaceae</taxon>
        <taxon>Microbacterium</taxon>
    </lineage>
</organism>
<evidence type="ECO:0000256" key="10">
    <source>
        <dbReference type="ARBA" id="ARBA00023004"/>
    </source>
</evidence>
<evidence type="ECO:0000256" key="7">
    <source>
        <dbReference type="ARBA" id="ARBA00022827"/>
    </source>
</evidence>
<evidence type="ECO:0000259" key="14">
    <source>
        <dbReference type="PROSITE" id="PS51384"/>
    </source>
</evidence>
<dbReference type="PANTHER" id="PTHR47354:SF8">
    <property type="entry name" value="1,2-PHENYLACETYL-COA EPOXIDASE, SUBUNIT E"/>
    <property type="match status" value="1"/>
</dbReference>
<proteinExistence type="predicted"/>
<comment type="subcellular location">
    <subcellularLocation>
        <location evidence="2">Membrane</location>
        <topology evidence="2">Multi-pass membrane protein</topology>
    </subcellularLocation>
</comment>
<keyword evidence="16" id="KW-1185">Reference proteome</keyword>
<dbReference type="Pfam" id="PF08022">
    <property type="entry name" value="FAD_binding_8"/>
    <property type="match status" value="1"/>
</dbReference>
<dbReference type="SUPFAM" id="SSF52343">
    <property type="entry name" value="Ferredoxin reductase-like, C-terminal NADP-linked domain"/>
    <property type="match status" value="1"/>
</dbReference>
<feature type="transmembrane region" description="Helical" evidence="13">
    <location>
        <begin position="204"/>
        <end position="223"/>
    </location>
</feature>
<dbReference type="Gene3D" id="2.40.30.10">
    <property type="entry name" value="Translation factors"/>
    <property type="match status" value="1"/>
</dbReference>
<dbReference type="PANTHER" id="PTHR47354">
    <property type="entry name" value="NADH OXIDOREDUCTASE HCR"/>
    <property type="match status" value="1"/>
</dbReference>
<name>A0ABN2QZK1_9MICO</name>
<dbReference type="InterPro" id="IPR017938">
    <property type="entry name" value="Riboflavin_synthase-like_b-brl"/>
</dbReference>
<feature type="domain" description="FAD-binding FR-type" evidence="14">
    <location>
        <begin position="229"/>
        <end position="329"/>
    </location>
</feature>
<dbReference type="InterPro" id="IPR013112">
    <property type="entry name" value="FAD-bd_8"/>
</dbReference>
<comment type="caution">
    <text evidence="15">The sequence shown here is derived from an EMBL/GenBank/DDBJ whole genome shotgun (WGS) entry which is preliminary data.</text>
</comment>
<evidence type="ECO:0000256" key="8">
    <source>
        <dbReference type="ARBA" id="ARBA00022989"/>
    </source>
</evidence>
<dbReference type="InterPro" id="IPR050415">
    <property type="entry name" value="MRET"/>
</dbReference>
<evidence type="ECO:0000256" key="1">
    <source>
        <dbReference type="ARBA" id="ARBA00001974"/>
    </source>
</evidence>
<gene>
    <name evidence="15" type="ORF">GCM10009776_24330</name>
</gene>
<dbReference type="InterPro" id="IPR017927">
    <property type="entry name" value="FAD-bd_FR_type"/>
</dbReference>
<evidence type="ECO:0000256" key="13">
    <source>
        <dbReference type="SAM" id="Phobius"/>
    </source>
</evidence>
<dbReference type="SUPFAM" id="SSF63380">
    <property type="entry name" value="Riboflavin synthase domain-like"/>
    <property type="match status" value="1"/>
</dbReference>
<feature type="transmembrane region" description="Helical" evidence="13">
    <location>
        <begin position="102"/>
        <end position="122"/>
    </location>
</feature>
<accession>A0ABN2QZK1</accession>
<dbReference type="EMBL" id="BAAAOG010000004">
    <property type="protein sequence ID" value="GAA1960810.1"/>
    <property type="molecule type" value="Genomic_DNA"/>
</dbReference>
<keyword evidence="3" id="KW-0285">Flavoprotein</keyword>
<evidence type="ECO:0000256" key="12">
    <source>
        <dbReference type="ARBA" id="ARBA00023136"/>
    </source>
</evidence>
<keyword evidence="10" id="KW-0408">Iron</keyword>
<dbReference type="Pfam" id="PF01794">
    <property type="entry name" value="Ferric_reduct"/>
    <property type="match status" value="1"/>
</dbReference>
<dbReference type="Proteomes" id="UP001499933">
    <property type="component" value="Unassembled WGS sequence"/>
</dbReference>